<evidence type="ECO:0000256" key="1">
    <source>
        <dbReference type="ARBA" id="ARBA00022722"/>
    </source>
</evidence>
<dbReference type="EC" id="3.1.21.4" evidence="5"/>
<keyword evidence="6" id="KW-1185">Reference proteome</keyword>
<dbReference type="Gene3D" id="3.40.600.10">
    <property type="entry name" value="DNA mismatch repair MutH/Restriction endonuclease, type II"/>
    <property type="match status" value="1"/>
</dbReference>
<dbReference type="Pfam" id="PF09126">
    <property type="entry name" value="NaeI"/>
    <property type="match status" value="1"/>
</dbReference>
<dbReference type="GO" id="GO:0003677">
    <property type="term" value="F:DNA binding"/>
    <property type="evidence" value="ECO:0007669"/>
    <property type="project" value="InterPro"/>
</dbReference>
<comment type="caution">
    <text evidence="5">The sequence shown here is derived from an EMBL/GenBank/DDBJ whole genome shotgun (WGS) entry which is preliminary data.</text>
</comment>
<dbReference type="CDD" id="cd22338">
    <property type="entry name" value="NaeI-like"/>
    <property type="match status" value="1"/>
</dbReference>
<protein>
    <submittedName>
        <fullName evidence="5">Type-2 restriction enzyme NaeI</fullName>
        <ecNumber evidence="5">3.1.21.4</ecNumber>
    </submittedName>
</protein>
<evidence type="ECO:0000313" key="6">
    <source>
        <dbReference type="Proteomes" id="UP001153328"/>
    </source>
</evidence>
<dbReference type="InterPro" id="IPR036388">
    <property type="entry name" value="WH-like_DNA-bd_sf"/>
</dbReference>
<keyword evidence="1" id="KW-0540">Nuclease</keyword>
<keyword evidence="3 5" id="KW-0378">Hydrolase</keyword>
<dbReference type="RefSeq" id="WP_205042924.1">
    <property type="nucleotide sequence ID" value="NZ_CAJVAX010000017.1"/>
</dbReference>
<keyword evidence="2" id="KW-0255">Endonuclease</keyword>
<name>A0A9W4MFB4_9ACTN</name>
<sequence length="336" mass="37647">MKLGASLLPFEDDVVAARNIQAAAEIEADSELMIVRDRLLLLDPDGKRFGRVIRETFDQLLSGETTGRYAWEQLRQTEKTHAGSMVEINLHREFDFDDGSDMDYRIEDIEVDCKYSQDFGGWMIPPEAMGHLCLLLCADDSTSTWSGGLIRISEEILNAGKNRDGKRSIKAASRRNICWLWRNSELPENLLLHLDAATREQILLPGRNKGQKRVNQLFRLVHSRRISRSVVRTVAQQYDYMARVREGDRGRARPKLREEGIIILGDYLSHQAVAQALGGPVPGAGEFVAFKIAPAGPQHAGLPQAELDGRYWVVVEPSAQVGPAPRIPEPQGRKEA</sequence>
<dbReference type="EMBL" id="CAJVAX010000017">
    <property type="protein sequence ID" value="CAG7641936.1"/>
    <property type="molecule type" value="Genomic_DNA"/>
</dbReference>
<dbReference type="InterPro" id="IPR011335">
    <property type="entry name" value="Restrct_endonuc-II-like"/>
</dbReference>
<dbReference type="SUPFAM" id="SSF52980">
    <property type="entry name" value="Restriction endonuclease-like"/>
    <property type="match status" value="1"/>
</dbReference>
<dbReference type="GO" id="GO:0009307">
    <property type="term" value="P:DNA restriction-modification system"/>
    <property type="evidence" value="ECO:0007669"/>
    <property type="project" value="InterPro"/>
</dbReference>
<dbReference type="AlphaFoldDB" id="A0A9W4MFB4"/>
<accession>A0A9W4MFB4</accession>
<evidence type="ECO:0000313" key="5">
    <source>
        <dbReference type="EMBL" id="CAG7641936.1"/>
    </source>
</evidence>
<organism evidence="5 6">
    <name type="scientific">Actinacidiphila bryophytorum</name>
    <dbReference type="NCBI Taxonomy" id="1436133"/>
    <lineage>
        <taxon>Bacteria</taxon>
        <taxon>Bacillati</taxon>
        <taxon>Actinomycetota</taxon>
        <taxon>Actinomycetes</taxon>
        <taxon>Kitasatosporales</taxon>
        <taxon>Streptomycetaceae</taxon>
        <taxon>Actinacidiphila</taxon>
    </lineage>
</organism>
<gene>
    <name evidence="5" type="primary">naeIR</name>
    <name evidence="5" type="ORF">SBRY_30589</name>
</gene>
<evidence type="ECO:0000256" key="3">
    <source>
        <dbReference type="ARBA" id="ARBA00022801"/>
    </source>
</evidence>
<dbReference type="InterPro" id="IPR015210">
    <property type="entry name" value="NaeI"/>
</dbReference>
<dbReference type="GO" id="GO:0009036">
    <property type="term" value="F:type II site-specific deoxyribonuclease activity"/>
    <property type="evidence" value="ECO:0007669"/>
    <property type="project" value="UniProtKB-EC"/>
</dbReference>
<dbReference type="Gene3D" id="1.10.10.10">
    <property type="entry name" value="Winged helix-like DNA-binding domain superfamily/Winged helix DNA-binding domain"/>
    <property type="match status" value="1"/>
</dbReference>
<proteinExistence type="predicted"/>
<dbReference type="InterPro" id="IPR037057">
    <property type="entry name" value="DNA_rep_MutH/T2_RE_sf"/>
</dbReference>
<evidence type="ECO:0000259" key="4">
    <source>
        <dbReference type="Pfam" id="PF09126"/>
    </source>
</evidence>
<feature type="domain" description="Type II restriction enzyme NaeI" evidence="4">
    <location>
        <begin position="37"/>
        <end position="322"/>
    </location>
</feature>
<dbReference type="Proteomes" id="UP001153328">
    <property type="component" value="Unassembled WGS sequence"/>
</dbReference>
<evidence type="ECO:0000256" key="2">
    <source>
        <dbReference type="ARBA" id="ARBA00022759"/>
    </source>
</evidence>
<reference evidence="5" key="1">
    <citation type="submission" date="2021-06" db="EMBL/GenBank/DDBJ databases">
        <authorList>
            <person name="Arsene-Ploetze F."/>
        </authorList>
    </citation>
    <scope>NUCLEOTIDE SEQUENCE</scope>
    <source>
        <strain evidence="5">SBRY1</strain>
    </source>
</reference>